<dbReference type="Proteomes" id="UP001603857">
    <property type="component" value="Unassembled WGS sequence"/>
</dbReference>
<dbReference type="Pfam" id="PF11250">
    <property type="entry name" value="FAF"/>
    <property type="match status" value="1"/>
</dbReference>
<feature type="domain" description="FAF" evidence="3">
    <location>
        <begin position="109"/>
        <end position="157"/>
    </location>
</feature>
<dbReference type="InterPro" id="IPR046431">
    <property type="entry name" value="FAF_dom"/>
</dbReference>
<feature type="compositionally biased region" description="Low complexity" evidence="2">
    <location>
        <begin position="210"/>
        <end position="219"/>
    </location>
</feature>
<dbReference type="EMBL" id="JBGMDY010000003">
    <property type="protein sequence ID" value="KAL2339861.1"/>
    <property type="molecule type" value="Genomic_DNA"/>
</dbReference>
<dbReference type="InterPro" id="IPR021410">
    <property type="entry name" value="FAF"/>
</dbReference>
<evidence type="ECO:0000259" key="3">
    <source>
        <dbReference type="Pfam" id="PF11250"/>
    </source>
</evidence>
<gene>
    <name evidence="4" type="ORF">Fmac_007801</name>
</gene>
<organism evidence="4 5">
    <name type="scientific">Flemingia macrophylla</name>
    <dbReference type="NCBI Taxonomy" id="520843"/>
    <lineage>
        <taxon>Eukaryota</taxon>
        <taxon>Viridiplantae</taxon>
        <taxon>Streptophyta</taxon>
        <taxon>Embryophyta</taxon>
        <taxon>Tracheophyta</taxon>
        <taxon>Spermatophyta</taxon>
        <taxon>Magnoliopsida</taxon>
        <taxon>eudicotyledons</taxon>
        <taxon>Gunneridae</taxon>
        <taxon>Pentapetalae</taxon>
        <taxon>rosids</taxon>
        <taxon>fabids</taxon>
        <taxon>Fabales</taxon>
        <taxon>Fabaceae</taxon>
        <taxon>Papilionoideae</taxon>
        <taxon>50 kb inversion clade</taxon>
        <taxon>NPAAA clade</taxon>
        <taxon>indigoferoid/millettioid clade</taxon>
        <taxon>Phaseoleae</taxon>
        <taxon>Flemingia</taxon>
    </lineage>
</organism>
<evidence type="ECO:0000256" key="2">
    <source>
        <dbReference type="SAM" id="MobiDB-lite"/>
    </source>
</evidence>
<comment type="similarity">
    <text evidence="1">Belongs to the fantastic four family.</text>
</comment>
<comment type="caution">
    <text evidence="4">The sequence shown here is derived from an EMBL/GenBank/DDBJ whole genome shotgun (WGS) entry which is preliminary data.</text>
</comment>
<dbReference type="PANTHER" id="PTHR33155">
    <property type="entry name" value="FANTASTIC FOUR-LIKE PROTEIN (DUF3049)"/>
    <property type="match status" value="1"/>
</dbReference>
<evidence type="ECO:0000313" key="5">
    <source>
        <dbReference type="Proteomes" id="UP001603857"/>
    </source>
</evidence>
<accession>A0ABD1MVM5</accession>
<keyword evidence="5" id="KW-1185">Reference proteome</keyword>
<name>A0ABD1MVM5_9FABA</name>
<sequence length="271" mass="30492">MSRKPKLPFTKRHRTSKGQAGLKALLHFEQKPPFRVLQSRKTVETAKPKLSPPLSSPWSPLSSVFPVGDVIGTESGDCMITDFEEATAETEPRKVWRRERRRNKREFPPPPLTLLRETGEVSWTFKRERSGDGRLTLIVTAERVRCHEARREDGRLAVRSIAEDGDGGYCRECGYPVDEEGQDFEFNQGFDFDFDFESVDEEDGGLGFEFENGPEPGEGSYSDLENESGPRGDLHLCVTYEYDAAGLGFVDRNPYLGRPASAPLVPMTPVM</sequence>
<reference evidence="4 5" key="1">
    <citation type="submission" date="2024-08" db="EMBL/GenBank/DDBJ databases">
        <title>Insights into the chromosomal genome structure of Flemingia macrophylla.</title>
        <authorList>
            <person name="Ding Y."/>
            <person name="Zhao Y."/>
            <person name="Bi W."/>
            <person name="Wu M."/>
            <person name="Zhao G."/>
            <person name="Gong Y."/>
            <person name="Li W."/>
            <person name="Zhang P."/>
        </authorList>
    </citation>
    <scope>NUCLEOTIDE SEQUENCE [LARGE SCALE GENOMIC DNA]</scope>
    <source>
        <strain evidence="4">DYQJB</strain>
        <tissue evidence="4">Leaf</tissue>
    </source>
</reference>
<proteinExistence type="inferred from homology"/>
<protein>
    <recommendedName>
        <fullName evidence="3">FAF domain-containing protein</fullName>
    </recommendedName>
</protein>
<feature type="region of interest" description="Disordered" evidence="2">
    <location>
        <begin position="210"/>
        <end position="229"/>
    </location>
</feature>
<dbReference type="AlphaFoldDB" id="A0ABD1MVM5"/>
<evidence type="ECO:0000256" key="1">
    <source>
        <dbReference type="ARBA" id="ARBA00008690"/>
    </source>
</evidence>
<evidence type="ECO:0000313" key="4">
    <source>
        <dbReference type="EMBL" id="KAL2339861.1"/>
    </source>
</evidence>
<dbReference type="PANTHER" id="PTHR33155:SF58">
    <property type="entry name" value="DUF3049 FAMILY PROTEIN"/>
    <property type="match status" value="1"/>
</dbReference>